<evidence type="ECO:0000313" key="3">
    <source>
        <dbReference type="EMBL" id="GAW01732.1"/>
    </source>
</evidence>
<protein>
    <recommendedName>
        <fullName evidence="2">VHS domain-containing protein</fullName>
    </recommendedName>
</protein>
<dbReference type="STRING" id="5353.A0A1Q3E3C9"/>
<dbReference type="GO" id="GO:0051666">
    <property type="term" value="P:actin cortical patch localization"/>
    <property type="evidence" value="ECO:0007669"/>
    <property type="project" value="TreeGrafter"/>
</dbReference>
<feature type="region of interest" description="Disordered" evidence="1">
    <location>
        <begin position="437"/>
        <end position="537"/>
    </location>
</feature>
<organism evidence="3 4">
    <name type="scientific">Lentinula edodes</name>
    <name type="common">Shiitake mushroom</name>
    <name type="synonym">Lentinus edodes</name>
    <dbReference type="NCBI Taxonomy" id="5353"/>
    <lineage>
        <taxon>Eukaryota</taxon>
        <taxon>Fungi</taxon>
        <taxon>Dikarya</taxon>
        <taxon>Basidiomycota</taxon>
        <taxon>Agaricomycotina</taxon>
        <taxon>Agaricomycetes</taxon>
        <taxon>Agaricomycetidae</taxon>
        <taxon>Agaricales</taxon>
        <taxon>Marasmiineae</taxon>
        <taxon>Omphalotaceae</taxon>
        <taxon>Lentinula</taxon>
    </lineage>
</organism>
<dbReference type="GO" id="GO:0007034">
    <property type="term" value="P:vacuolar transport"/>
    <property type="evidence" value="ECO:0007669"/>
    <property type="project" value="UniProtKB-ARBA"/>
</dbReference>
<dbReference type="InterPro" id="IPR045007">
    <property type="entry name" value="LSB5"/>
</dbReference>
<dbReference type="CDD" id="cd21383">
    <property type="entry name" value="GAT_GGA_Tom1-like"/>
    <property type="match status" value="1"/>
</dbReference>
<feature type="compositionally biased region" description="Basic and acidic residues" evidence="1">
    <location>
        <begin position="205"/>
        <end position="216"/>
    </location>
</feature>
<dbReference type="PANTHER" id="PTHR47789">
    <property type="entry name" value="LAS SEVENTEEN-BINDING PROTEIN 5"/>
    <property type="match status" value="1"/>
</dbReference>
<proteinExistence type="predicted"/>
<feature type="region of interest" description="Disordered" evidence="1">
    <location>
        <begin position="728"/>
        <end position="766"/>
    </location>
</feature>
<feature type="region of interest" description="Disordered" evidence="1">
    <location>
        <begin position="618"/>
        <end position="642"/>
    </location>
</feature>
<evidence type="ECO:0000259" key="2">
    <source>
        <dbReference type="PROSITE" id="PS50179"/>
    </source>
</evidence>
<feature type="region of interest" description="Disordered" evidence="1">
    <location>
        <begin position="907"/>
        <end position="983"/>
    </location>
</feature>
<dbReference type="Gene3D" id="1.25.40.90">
    <property type="match status" value="1"/>
</dbReference>
<feature type="compositionally biased region" description="Polar residues" evidence="1">
    <location>
        <begin position="733"/>
        <end position="743"/>
    </location>
</feature>
<feature type="region of interest" description="Disordered" evidence="1">
    <location>
        <begin position="1"/>
        <end position="262"/>
    </location>
</feature>
<name>A0A1Q3E3C9_LENED</name>
<dbReference type="GO" id="GO:0035091">
    <property type="term" value="F:phosphatidylinositol binding"/>
    <property type="evidence" value="ECO:0007669"/>
    <property type="project" value="InterPro"/>
</dbReference>
<reference evidence="3 4" key="2">
    <citation type="submission" date="2017-02" db="EMBL/GenBank/DDBJ databases">
        <title>A genome survey and senescence transcriptome analysis in Lentinula edodes.</title>
        <authorList>
            <person name="Sakamoto Y."/>
            <person name="Nakade K."/>
            <person name="Sato S."/>
            <person name="Yoshida Y."/>
            <person name="Miyazaki K."/>
            <person name="Natsume S."/>
            <person name="Konno N."/>
        </authorList>
    </citation>
    <scope>NUCLEOTIDE SEQUENCE [LARGE SCALE GENOMIC DNA]</scope>
    <source>
        <strain evidence="3 4">NBRC 111202</strain>
    </source>
</reference>
<dbReference type="GO" id="GO:0007015">
    <property type="term" value="P:actin filament organization"/>
    <property type="evidence" value="ECO:0007669"/>
    <property type="project" value="InterPro"/>
</dbReference>
<dbReference type="EMBL" id="BDGU01000072">
    <property type="protein sequence ID" value="GAW01732.1"/>
    <property type="molecule type" value="Genomic_DNA"/>
</dbReference>
<dbReference type="GO" id="GO:0030479">
    <property type="term" value="C:actin cortical patch"/>
    <property type="evidence" value="ECO:0007669"/>
    <property type="project" value="TreeGrafter"/>
</dbReference>
<feature type="compositionally biased region" description="Basic and acidic residues" evidence="1">
    <location>
        <begin position="477"/>
        <end position="518"/>
    </location>
</feature>
<feature type="compositionally biased region" description="Polar residues" evidence="1">
    <location>
        <begin position="195"/>
        <end position="204"/>
    </location>
</feature>
<feature type="compositionally biased region" description="Polar residues" evidence="1">
    <location>
        <begin position="463"/>
        <end position="476"/>
    </location>
</feature>
<dbReference type="Proteomes" id="UP000188533">
    <property type="component" value="Unassembled WGS sequence"/>
</dbReference>
<dbReference type="SUPFAM" id="SSF48464">
    <property type="entry name" value="ENTH/VHS domain"/>
    <property type="match status" value="1"/>
</dbReference>
<dbReference type="PANTHER" id="PTHR47789:SF2">
    <property type="entry name" value="VHS DOMAIN-CONTAINING PROTEIN"/>
    <property type="match status" value="1"/>
</dbReference>
<dbReference type="GO" id="GO:0043130">
    <property type="term" value="F:ubiquitin binding"/>
    <property type="evidence" value="ECO:0007669"/>
    <property type="project" value="InterPro"/>
</dbReference>
<feature type="compositionally biased region" description="Basic and acidic residues" evidence="1">
    <location>
        <begin position="226"/>
        <end position="262"/>
    </location>
</feature>
<feature type="compositionally biased region" description="Basic and acidic residues" evidence="1">
    <location>
        <begin position="624"/>
        <end position="637"/>
    </location>
</feature>
<feature type="compositionally biased region" description="Basic residues" evidence="1">
    <location>
        <begin position="519"/>
        <end position="534"/>
    </location>
</feature>
<dbReference type="Pfam" id="PF00790">
    <property type="entry name" value="VHS"/>
    <property type="match status" value="1"/>
</dbReference>
<dbReference type="PROSITE" id="PS50179">
    <property type="entry name" value="VHS"/>
    <property type="match status" value="1"/>
</dbReference>
<feature type="compositionally biased region" description="Polar residues" evidence="1">
    <location>
        <begin position="175"/>
        <end position="184"/>
    </location>
</feature>
<gene>
    <name evidence="3" type="ORF">LENED_003342</name>
</gene>
<feature type="region of interest" description="Disordered" evidence="1">
    <location>
        <begin position="783"/>
        <end position="855"/>
    </location>
</feature>
<sequence>MKKFFGTSSKSKTKGINYTDDATPPNTPGLQTPIHSAHAVYQQQPAQPGNFRNIHSGFLPSRPSSVFDPDQSLEDLAYEPPPPIPVSRTSSVGSIQGALPAGHLPPGASPPNSNNPSSPSIPPANNSATIRKKQPPRDNPGGSVPTPKQAPGVHGILKALEPTGTIPHLPPAPQHNHQYNPSSSDLHHIPPSGRDTPSSYMQHNNSDDPQHKDKSLKWSLFSRNNSHVDDVKDKDRRREEKTVLSAREQEARPQEKEIREEKERHWQFVDREDRKDREPLRKEERTVDRDRESAELTRMIGYLTATASEDWALVLEVCDRASSNEANAKEAVKALRREFKYGPPAAQLSAARLLAIMLRNSSDVFIAQCTTRKFLDTLEDLVTNTGGGPFSSGKGTSPVVRERVMDVLAAAAYASSSKKDAGFRGLWKKVKPADKPDEGFPFENDDAMFNPPAVSGNGRGSYYENTPPSAAVQYESTNDKPTTEPKKERSDRDREGRHKDREHREHREHRERDKDRDREHRHKDREHKEKKSSKNRIIPLEEDIRRLFQECKIGLGNASLLSQACVHAKVEELKKGEVIKEFRLKCLSSQELIAAQIPWATAGAERSRKEKEREKALLYGENNDSSRRSRDRNRDRSISQLADAAGIPATDFPIDEQTTEEQLLAALLEANGELLAALGQYDDVERVAMERKAEEKSRKEVRMDRRAIATLEQQQQLEEIAAISGAGAGGSTVHLTSSRSPSPASFRGSRPSSMVMQHPLPQHPHSLLTHPAQQQLQHHLPAQNSFSSHSPEVPGTTLAPPRAPPHGPRSPASGHGHGHTRTGSSGFPPSRTPSPNTPSMDHSSSGTGTGESVGGSALDVVRDRDLVDGFNSLHVDKGRAAWAGRIPVDDSSDEEVLTPIKPSAKALGKRRVEVNDATENSFNPDDIYYDQPRDLGLSDPYNPYASDGDIPIPSGEGGYNSDSDDSESAYYPNGRPRSRNNGLLHNLHHPPVHFVYDAAAERTQQRIKKMELENQMEKSMEVGGVH</sequence>
<feature type="domain" description="VHS" evidence="2">
    <location>
        <begin position="301"/>
        <end position="441"/>
    </location>
</feature>
<evidence type="ECO:0000256" key="1">
    <source>
        <dbReference type="SAM" id="MobiDB-lite"/>
    </source>
</evidence>
<dbReference type="AlphaFoldDB" id="A0A1Q3E3C9"/>
<accession>A0A1Q3E3C9</accession>
<feature type="compositionally biased region" description="Low complexity" evidence="1">
    <location>
        <begin position="1"/>
        <end position="10"/>
    </location>
</feature>
<dbReference type="CDD" id="cd16980">
    <property type="entry name" value="VHS_Lsb5"/>
    <property type="match status" value="1"/>
</dbReference>
<dbReference type="SMART" id="SM00288">
    <property type="entry name" value="VHS"/>
    <property type="match status" value="1"/>
</dbReference>
<dbReference type="InterPro" id="IPR008942">
    <property type="entry name" value="ENTH_VHS"/>
</dbReference>
<reference evidence="3 4" key="1">
    <citation type="submission" date="2016-08" db="EMBL/GenBank/DDBJ databases">
        <authorList>
            <consortium name="Lentinula edodes genome sequencing consortium"/>
            <person name="Sakamoto Y."/>
            <person name="Nakade K."/>
            <person name="Sato S."/>
            <person name="Yoshida Y."/>
            <person name="Miyazaki K."/>
            <person name="Natsume S."/>
            <person name="Konno N."/>
        </authorList>
    </citation>
    <scope>NUCLEOTIDE SEQUENCE [LARGE SCALE GENOMIC DNA]</scope>
    <source>
        <strain evidence="3 4">NBRC 111202</strain>
    </source>
</reference>
<feature type="compositionally biased region" description="Low complexity" evidence="1">
    <location>
        <begin position="110"/>
        <end position="128"/>
    </location>
</feature>
<evidence type="ECO:0000313" key="4">
    <source>
        <dbReference type="Proteomes" id="UP000188533"/>
    </source>
</evidence>
<dbReference type="InterPro" id="IPR002014">
    <property type="entry name" value="VHS_dom"/>
</dbReference>
<comment type="caution">
    <text evidence="3">The sequence shown here is derived from an EMBL/GenBank/DDBJ whole genome shotgun (WGS) entry which is preliminary data.</text>
</comment>
<dbReference type="GO" id="GO:0006897">
    <property type="term" value="P:endocytosis"/>
    <property type="evidence" value="ECO:0007669"/>
    <property type="project" value="InterPro"/>
</dbReference>
<keyword evidence="4" id="KW-1185">Reference proteome</keyword>
<feature type="compositionally biased region" description="Low complexity" evidence="1">
    <location>
        <begin position="837"/>
        <end position="846"/>
    </location>
</feature>